<evidence type="ECO:0000256" key="5">
    <source>
        <dbReference type="ARBA" id="ARBA00023210"/>
    </source>
</evidence>
<evidence type="ECO:0000256" key="4">
    <source>
        <dbReference type="ARBA" id="ARBA00022969"/>
    </source>
</evidence>
<sequence length="154" mass="16834">MNGPFDDPSCDMSEASWEAEMSFDGVHEEMLVAVHGDGTPVRSRWTYRAGEPYAVTVAFQAGPGRWVEWVFARDIIDAGLVGSAGLGDVRIRPERTLEHSVVVLEISSPEGEARLELDLRSVAAFLDATAAIVPLGEEEDYLDIDGLIDELTRV</sequence>
<evidence type="ECO:0000313" key="8">
    <source>
        <dbReference type="Proteomes" id="UP000295444"/>
    </source>
</evidence>
<organism evidence="7 8">
    <name type="scientific">Labedaea rhizosphaerae</name>
    <dbReference type="NCBI Taxonomy" id="598644"/>
    <lineage>
        <taxon>Bacteria</taxon>
        <taxon>Bacillati</taxon>
        <taxon>Actinomycetota</taxon>
        <taxon>Actinomycetes</taxon>
        <taxon>Pseudonocardiales</taxon>
        <taxon>Pseudonocardiaceae</taxon>
        <taxon>Labedaea</taxon>
    </lineage>
</organism>
<gene>
    <name evidence="7" type="ORF">EV186_1011871</name>
</gene>
<dbReference type="Gene3D" id="2.30.31.20">
    <property type="entry name" value="Sporulation-specific cell division protein SsgB"/>
    <property type="match status" value="1"/>
</dbReference>
<comment type="subcellular location">
    <subcellularLocation>
        <location evidence="1">Cell septum</location>
    </subcellularLocation>
</comment>
<dbReference type="Proteomes" id="UP000295444">
    <property type="component" value="Unassembled WGS sequence"/>
</dbReference>
<evidence type="ECO:0000256" key="6">
    <source>
        <dbReference type="ARBA" id="ARBA00023306"/>
    </source>
</evidence>
<comment type="similarity">
    <text evidence="2">Belongs to the SsgA family.</text>
</comment>
<keyword evidence="8" id="KW-1185">Reference proteome</keyword>
<dbReference type="GO" id="GO:0000917">
    <property type="term" value="P:division septum assembly"/>
    <property type="evidence" value="ECO:0007669"/>
    <property type="project" value="UniProtKB-KW"/>
</dbReference>
<evidence type="ECO:0000256" key="3">
    <source>
        <dbReference type="ARBA" id="ARBA00022618"/>
    </source>
</evidence>
<dbReference type="AlphaFoldDB" id="A0A4R6SRH3"/>
<keyword evidence="3 7" id="KW-0132">Cell division</keyword>
<accession>A0A4R6SRH3</accession>
<evidence type="ECO:0000256" key="2">
    <source>
        <dbReference type="ARBA" id="ARBA00009323"/>
    </source>
</evidence>
<dbReference type="InterPro" id="IPR006776">
    <property type="entry name" value="SsgB"/>
</dbReference>
<evidence type="ECO:0000313" key="7">
    <source>
        <dbReference type="EMBL" id="TDQ05893.1"/>
    </source>
</evidence>
<dbReference type="Pfam" id="PF04686">
    <property type="entry name" value="SsgA"/>
    <property type="match status" value="1"/>
</dbReference>
<keyword evidence="6" id="KW-0131">Cell cycle</keyword>
<keyword evidence="5" id="KW-0717">Septation</keyword>
<comment type="caution">
    <text evidence="7">The sequence shown here is derived from an EMBL/GenBank/DDBJ whole genome shotgun (WGS) entry which is preliminary data.</text>
</comment>
<proteinExistence type="inferred from homology"/>
<evidence type="ECO:0000256" key="1">
    <source>
        <dbReference type="ARBA" id="ARBA00004431"/>
    </source>
</evidence>
<keyword evidence="4" id="KW-0749">Sporulation</keyword>
<dbReference type="GO" id="GO:0030428">
    <property type="term" value="C:cell septum"/>
    <property type="evidence" value="ECO:0007669"/>
    <property type="project" value="UniProtKB-SubCell"/>
</dbReference>
<dbReference type="InterPro" id="IPR038658">
    <property type="entry name" value="SsgB_sf"/>
</dbReference>
<name>A0A4R6SRH3_LABRH</name>
<reference evidence="7 8" key="1">
    <citation type="submission" date="2019-03" db="EMBL/GenBank/DDBJ databases">
        <title>Genomic Encyclopedia of Type Strains, Phase IV (KMG-IV): sequencing the most valuable type-strain genomes for metagenomic binning, comparative biology and taxonomic classification.</title>
        <authorList>
            <person name="Goeker M."/>
        </authorList>
    </citation>
    <scope>NUCLEOTIDE SEQUENCE [LARGE SCALE GENOMIC DNA]</scope>
    <source>
        <strain evidence="7 8">DSM 45361</strain>
    </source>
</reference>
<dbReference type="EMBL" id="SNXZ01000001">
    <property type="protein sequence ID" value="TDQ05893.1"/>
    <property type="molecule type" value="Genomic_DNA"/>
</dbReference>
<dbReference type="GO" id="GO:0030435">
    <property type="term" value="P:sporulation resulting in formation of a cellular spore"/>
    <property type="evidence" value="ECO:0007669"/>
    <property type="project" value="UniProtKB-KW"/>
</dbReference>
<protein>
    <submittedName>
        <fullName evidence="7">Sporulation and cell division protein SsgA</fullName>
    </submittedName>
</protein>